<dbReference type="STRING" id="633149.Bresu_0096"/>
<keyword evidence="2" id="KW-1185">Reference proteome</keyword>
<dbReference type="InParanoid" id="D9QIA8"/>
<accession>D9QIA8</accession>
<dbReference type="KEGG" id="bsb:Bresu_0096"/>
<proteinExistence type="predicted"/>
<dbReference type="BioCyc" id="BSUB633149:G1GM8-96-MONOMER"/>
<sequence>MVRYANPPTFIPAARSDDPLTFVSIDALAVHLLRQRPSRRLEFCPGVCSRSGAEGVPVVNVFAMRPGDALERRREALRRGEPTADPLDEEWLGWTTGERACDPVEVEAALNRMRSAGGLAA</sequence>
<gene>
    <name evidence="1" type="ordered locus">Bresu_0096</name>
</gene>
<dbReference type="RefSeq" id="WP_013267515.1">
    <property type="nucleotide sequence ID" value="NC_014375.1"/>
</dbReference>
<dbReference type="HOGENOM" id="CLU_2033646_0_0_5"/>
<evidence type="ECO:0000313" key="1">
    <source>
        <dbReference type="EMBL" id="ADK99410.1"/>
    </source>
</evidence>
<evidence type="ECO:0000313" key="2">
    <source>
        <dbReference type="Proteomes" id="UP000002696"/>
    </source>
</evidence>
<name>D9QIA8_BRESC</name>
<reference evidence="2" key="1">
    <citation type="journal article" date="2011" name="J. Bacteriol.">
        <title>Genome sequences of eight morphologically diverse alphaproteobacteria.</title>
        <authorList>
            <consortium name="US DOE Joint Genome Institute"/>
            <person name="Brown P.J."/>
            <person name="Kysela D.T."/>
            <person name="Buechlein A."/>
            <person name="Hemmerich C."/>
            <person name="Brun Y.V."/>
        </authorList>
    </citation>
    <scope>NUCLEOTIDE SEQUENCE [LARGE SCALE GENOMIC DNA]</scope>
    <source>
        <strain evidence="2">ATCC 15264 / DSM 4735 / LMG 14903 / NBRC 16000 / CB 81</strain>
    </source>
</reference>
<dbReference type="EMBL" id="CP002102">
    <property type="protein sequence ID" value="ADK99410.1"/>
    <property type="molecule type" value="Genomic_DNA"/>
</dbReference>
<dbReference type="AlphaFoldDB" id="D9QIA8"/>
<protein>
    <submittedName>
        <fullName evidence="1">WD-40 repeat protein</fullName>
    </submittedName>
</protein>
<dbReference type="Proteomes" id="UP000002696">
    <property type="component" value="Chromosome"/>
</dbReference>
<organism evidence="1 2">
    <name type="scientific">Brevundimonas subvibrioides (strain ATCC 15264 / DSM 4735 / LMG 14903 / NBRC 16000 / CB 81)</name>
    <name type="common">Caulobacter subvibrioides</name>
    <dbReference type="NCBI Taxonomy" id="633149"/>
    <lineage>
        <taxon>Bacteria</taxon>
        <taxon>Pseudomonadati</taxon>
        <taxon>Pseudomonadota</taxon>
        <taxon>Alphaproteobacteria</taxon>
        <taxon>Caulobacterales</taxon>
        <taxon>Caulobacteraceae</taxon>
        <taxon>Brevundimonas</taxon>
    </lineage>
</organism>